<evidence type="ECO:0000313" key="1">
    <source>
        <dbReference type="EMBL" id="MPM33994.1"/>
    </source>
</evidence>
<dbReference type="EMBL" id="VSSQ01006833">
    <property type="protein sequence ID" value="MPM33994.1"/>
    <property type="molecule type" value="Genomic_DNA"/>
</dbReference>
<dbReference type="AlphaFoldDB" id="A0A644Z7C1"/>
<comment type="caution">
    <text evidence="1">The sequence shown here is derived from an EMBL/GenBank/DDBJ whole genome shotgun (WGS) entry which is preliminary data.</text>
</comment>
<proteinExistence type="predicted"/>
<reference evidence="1" key="1">
    <citation type="submission" date="2019-08" db="EMBL/GenBank/DDBJ databases">
        <authorList>
            <person name="Kucharzyk K."/>
            <person name="Murdoch R.W."/>
            <person name="Higgins S."/>
            <person name="Loffler F."/>
        </authorList>
    </citation>
    <scope>NUCLEOTIDE SEQUENCE</scope>
</reference>
<name>A0A644Z7C1_9ZZZZ</name>
<organism evidence="1">
    <name type="scientific">bioreactor metagenome</name>
    <dbReference type="NCBI Taxonomy" id="1076179"/>
    <lineage>
        <taxon>unclassified sequences</taxon>
        <taxon>metagenomes</taxon>
        <taxon>ecological metagenomes</taxon>
    </lineage>
</organism>
<accession>A0A644Z7C1</accession>
<protein>
    <submittedName>
        <fullName evidence="1">Uncharacterized protein</fullName>
    </submittedName>
</protein>
<gene>
    <name evidence="1" type="ORF">SDC9_80575</name>
</gene>
<sequence length="147" mass="16807">MLFIIHRVDFNFQKFKARAFCVKKHVLFVFETGSLNTHQPGQHRIRNPSETCLSIAHACSGGKMKKGDSKGVSEFISERNFACKFPASKDKMIQVILDKNGDGVNILEFMLSVTICSHYSDTTWYILIYVFESCFKRFAFSPVDFMG</sequence>